<proteinExistence type="predicted"/>
<dbReference type="Proteomes" id="UP000516437">
    <property type="component" value="Chromosome 3"/>
</dbReference>
<organism evidence="1 2">
    <name type="scientific">Morella rubra</name>
    <name type="common">Chinese bayberry</name>
    <dbReference type="NCBI Taxonomy" id="262757"/>
    <lineage>
        <taxon>Eukaryota</taxon>
        <taxon>Viridiplantae</taxon>
        <taxon>Streptophyta</taxon>
        <taxon>Embryophyta</taxon>
        <taxon>Tracheophyta</taxon>
        <taxon>Spermatophyta</taxon>
        <taxon>Magnoliopsida</taxon>
        <taxon>eudicotyledons</taxon>
        <taxon>Gunneridae</taxon>
        <taxon>Pentapetalae</taxon>
        <taxon>rosids</taxon>
        <taxon>fabids</taxon>
        <taxon>Fagales</taxon>
        <taxon>Myricaceae</taxon>
        <taxon>Morella</taxon>
    </lineage>
</organism>
<accession>A0A6A1W645</accession>
<dbReference type="AlphaFoldDB" id="A0A6A1W645"/>
<evidence type="ECO:0000313" key="2">
    <source>
        <dbReference type="Proteomes" id="UP000516437"/>
    </source>
</evidence>
<keyword evidence="2" id="KW-1185">Reference proteome</keyword>
<dbReference type="EMBL" id="RXIC02000021">
    <property type="protein sequence ID" value="KAB1219577.1"/>
    <property type="molecule type" value="Genomic_DNA"/>
</dbReference>
<name>A0A6A1W645_9ROSI</name>
<comment type="caution">
    <text evidence="1">The sequence shown here is derived from an EMBL/GenBank/DDBJ whole genome shotgun (WGS) entry which is preliminary data.</text>
</comment>
<reference evidence="1 2" key="1">
    <citation type="journal article" date="2019" name="Plant Biotechnol. J.">
        <title>The red bayberry genome and genetic basis of sex determination.</title>
        <authorList>
            <person name="Jia H.M."/>
            <person name="Jia H.J."/>
            <person name="Cai Q.L."/>
            <person name="Wang Y."/>
            <person name="Zhao H.B."/>
            <person name="Yang W.F."/>
            <person name="Wang G.Y."/>
            <person name="Li Y.H."/>
            <person name="Zhan D.L."/>
            <person name="Shen Y.T."/>
            <person name="Niu Q.F."/>
            <person name="Chang L."/>
            <person name="Qiu J."/>
            <person name="Zhao L."/>
            <person name="Xie H.B."/>
            <person name="Fu W.Y."/>
            <person name="Jin J."/>
            <person name="Li X.W."/>
            <person name="Jiao Y."/>
            <person name="Zhou C.C."/>
            <person name="Tu T."/>
            <person name="Chai C.Y."/>
            <person name="Gao J.L."/>
            <person name="Fan L.J."/>
            <person name="van de Weg E."/>
            <person name="Wang J.Y."/>
            <person name="Gao Z.S."/>
        </authorList>
    </citation>
    <scope>NUCLEOTIDE SEQUENCE [LARGE SCALE GENOMIC DNA]</scope>
    <source>
        <tissue evidence="1">Leaves</tissue>
    </source>
</reference>
<protein>
    <submittedName>
        <fullName evidence="1">Uncharacterized protein</fullName>
    </submittedName>
</protein>
<gene>
    <name evidence="1" type="ORF">CJ030_MR3G011163</name>
</gene>
<dbReference type="OrthoDB" id="186625at2759"/>
<sequence length="90" mass="10643">MSVEVLDAATIYNFVVDEEAFNVSVADRFARLDTDRNVDLEEFKEETKRMMLAVANGMKIIHEKTLSLFRGREREKEFYWLIVTFNYLRG</sequence>
<evidence type="ECO:0000313" key="1">
    <source>
        <dbReference type="EMBL" id="KAB1219577.1"/>
    </source>
</evidence>